<comment type="similarity">
    <text evidence="1">Belongs to the asaB hydroxylase/desaturase family.</text>
</comment>
<accession>A0A4S8M787</accession>
<dbReference type="PANTHER" id="PTHR34598:SF3">
    <property type="entry name" value="OXIDOREDUCTASE AN1597"/>
    <property type="match status" value="1"/>
</dbReference>
<dbReference type="OrthoDB" id="412788at2759"/>
<dbReference type="Proteomes" id="UP000297245">
    <property type="component" value="Unassembled WGS sequence"/>
</dbReference>
<sequence>MPAATIPPPSTVSATLLYFTPPKDGSRPYWHINEDPSRPKQNWEHAKHVMEIENIRGKEDTVSLDTSGFQFHRQPAKHTSFESDEEIEKEYYPESIELIKKLTGASKVVLFDHTIRRRRPGVLDSDPSKRQPVTQVHVDQTTESARARVVRHLPPSESPELLKHRFQIINLWRPIGNPAYDWPLTLCDFRSLDREKDFTPMSLIYPDKEGEILDPTTPEGVPKRESIELRALVFYDD</sequence>
<dbReference type="EMBL" id="ML179150">
    <property type="protein sequence ID" value="THU97678.1"/>
    <property type="molecule type" value="Genomic_DNA"/>
</dbReference>
<reference evidence="2 3" key="1">
    <citation type="journal article" date="2019" name="Nat. Ecol. Evol.">
        <title>Megaphylogeny resolves global patterns of mushroom evolution.</title>
        <authorList>
            <person name="Varga T."/>
            <person name="Krizsan K."/>
            <person name="Foldi C."/>
            <person name="Dima B."/>
            <person name="Sanchez-Garcia M."/>
            <person name="Sanchez-Ramirez S."/>
            <person name="Szollosi G.J."/>
            <person name="Szarkandi J.G."/>
            <person name="Papp V."/>
            <person name="Albert L."/>
            <person name="Andreopoulos W."/>
            <person name="Angelini C."/>
            <person name="Antonin V."/>
            <person name="Barry K.W."/>
            <person name="Bougher N.L."/>
            <person name="Buchanan P."/>
            <person name="Buyck B."/>
            <person name="Bense V."/>
            <person name="Catcheside P."/>
            <person name="Chovatia M."/>
            <person name="Cooper J."/>
            <person name="Damon W."/>
            <person name="Desjardin D."/>
            <person name="Finy P."/>
            <person name="Geml J."/>
            <person name="Haridas S."/>
            <person name="Hughes K."/>
            <person name="Justo A."/>
            <person name="Karasinski D."/>
            <person name="Kautmanova I."/>
            <person name="Kiss B."/>
            <person name="Kocsube S."/>
            <person name="Kotiranta H."/>
            <person name="LaButti K.M."/>
            <person name="Lechner B.E."/>
            <person name="Liimatainen K."/>
            <person name="Lipzen A."/>
            <person name="Lukacs Z."/>
            <person name="Mihaltcheva S."/>
            <person name="Morgado L.N."/>
            <person name="Niskanen T."/>
            <person name="Noordeloos M.E."/>
            <person name="Ohm R.A."/>
            <person name="Ortiz-Santana B."/>
            <person name="Ovrebo C."/>
            <person name="Racz N."/>
            <person name="Riley R."/>
            <person name="Savchenko A."/>
            <person name="Shiryaev A."/>
            <person name="Soop K."/>
            <person name="Spirin V."/>
            <person name="Szebenyi C."/>
            <person name="Tomsovsky M."/>
            <person name="Tulloss R.E."/>
            <person name="Uehling J."/>
            <person name="Grigoriev I.V."/>
            <person name="Vagvolgyi C."/>
            <person name="Papp T."/>
            <person name="Martin F.M."/>
            <person name="Miettinen O."/>
            <person name="Hibbett D.S."/>
            <person name="Nagy L.G."/>
        </authorList>
    </citation>
    <scope>NUCLEOTIDE SEQUENCE [LARGE SCALE GENOMIC DNA]</scope>
    <source>
        <strain evidence="2 3">CBS 962.96</strain>
    </source>
</reference>
<name>A0A4S8M787_DENBC</name>
<proteinExistence type="inferred from homology"/>
<dbReference type="PANTHER" id="PTHR34598">
    <property type="entry name" value="BLL6449 PROTEIN"/>
    <property type="match status" value="1"/>
</dbReference>
<dbReference type="InterPro" id="IPR044053">
    <property type="entry name" value="AsaB-like"/>
</dbReference>
<evidence type="ECO:0008006" key="4">
    <source>
        <dbReference type="Google" id="ProtNLM"/>
    </source>
</evidence>
<evidence type="ECO:0000313" key="2">
    <source>
        <dbReference type="EMBL" id="THU97678.1"/>
    </source>
</evidence>
<evidence type="ECO:0000313" key="3">
    <source>
        <dbReference type="Proteomes" id="UP000297245"/>
    </source>
</evidence>
<dbReference type="AlphaFoldDB" id="A0A4S8M787"/>
<dbReference type="NCBIfam" id="NF041278">
    <property type="entry name" value="CmcJ_NvfI_EfuI"/>
    <property type="match status" value="1"/>
</dbReference>
<keyword evidence="3" id="KW-1185">Reference proteome</keyword>
<organism evidence="2 3">
    <name type="scientific">Dendrothele bispora (strain CBS 962.96)</name>
    <dbReference type="NCBI Taxonomy" id="1314807"/>
    <lineage>
        <taxon>Eukaryota</taxon>
        <taxon>Fungi</taxon>
        <taxon>Dikarya</taxon>
        <taxon>Basidiomycota</taxon>
        <taxon>Agaricomycotina</taxon>
        <taxon>Agaricomycetes</taxon>
        <taxon>Agaricomycetidae</taxon>
        <taxon>Agaricales</taxon>
        <taxon>Agaricales incertae sedis</taxon>
        <taxon>Dendrothele</taxon>
    </lineage>
</organism>
<protein>
    <recommendedName>
        <fullName evidence="4">Methyltransferase</fullName>
    </recommendedName>
</protein>
<evidence type="ECO:0000256" key="1">
    <source>
        <dbReference type="ARBA" id="ARBA00023604"/>
    </source>
</evidence>
<dbReference type="GO" id="GO:0016491">
    <property type="term" value="F:oxidoreductase activity"/>
    <property type="evidence" value="ECO:0007669"/>
    <property type="project" value="InterPro"/>
</dbReference>
<gene>
    <name evidence="2" type="ORF">K435DRAFT_777869</name>
</gene>